<name>A0AAP2Z0D6_9EURY</name>
<dbReference type="AlphaFoldDB" id="A0AAP2Z0D6"/>
<comment type="caution">
    <text evidence="2">The sequence shown here is derived from an EMBL/GenBank/DDBJ whole genome shotgun (WGS) entry which is preliminary data.</text>
</comment>
<dbReference type="PROSITE" id="PS51257">
    <property type="entry name" value="PROKAR_LIPOPROTEIN"/>
    <property type="match status" value="1"/>
</dbReference>
<sequence length="289" mass="32194">MSRGVRLVFVVVLLILVAGCSGVTDETPDREPYDVDETVDRSIEAESASGTAEGSDTDADTESPETYVQPELTTAGIVDEWMFFENHRATVANQSHTYHVETRYVDESGTVRAETEQLVRVNPGGEPIFVFERTESVQTRPAEPVVREYWIEDGNSLERVDVANGSVEYGTNWPRQIRTAPVWVVYALGTTENTTVTELDDGARLDGRASGPIHPFSADESIDIRLLVESDGLIRQYELAGVTDRDDEPLEYVERVRYVDVGETTAERPDWVEEATAELEVPTTETETE</sequence>
<gene>
    <name evidence="2" type="ORF">OB960_16130</name>
</gene>
<feature type="region of interest" description="Disordered" evidence="1">
    <location>
        <begin position="25"/>
        <end position="68"/>
    </location>
</feature>
<feature type="compositionally biased region" description="Low complexity" evidence="1">
    <location>
        <begin position="278"/>
        <end position="289"/>
    </location>
</feature>
<proteinExistence type="predicted"/>
<evidence type="ECO:0000313" key="3">
    <source>
        <dbReference type="Proteomes" id="UP001321018"/>
    </source>
</evidence>
<protein>
    <submittedName>
        <fullName evidence="2">Uncharacterized protein</fullName>
    </submittedName>
</protein>
<evidence type="ECO:0000256" key="1">
    <source>
        <dbReference type="SAM" id="MobiDB-lite"/>
    </source>
</evidence>
<dbReference type="Proteomes" id="UP001321018">
    <property type="component" value="Unassembled WGS sequence"/>
</dbReference>
<accession>A0AAP2Z0D6</accession>
<evidence type="ECO:0000313" key="2">
    <source>
        <dbReference type="EMBL" id="MCU4742916.1"/>
    </source>
</evidence>
<reference evidence="2" key="1">
    <citation type="submission" date="2022-09" db="EMBL/GenBank/DDBJ databases">
        <title>Enrichment on poylsaccharides allowed isolation of novel metabolic and taxonomic groups of Haloarchaea.</title>
        <authorList>
            <person name="Sorokin D.Y."/>
            <person name="Elcheninov A.G."/>
            <person name="Khizhniak T.V."/>
            <person name="Kolganova T.V."/>
            <person name="Kublanov I.V."/>
        </authorList>
    </citation>
    <scope>NUCLEOTIDE SEQUENCE</scope>
    <source>
        <strain evidence="2">AArc-xg1-1</strain>
    </source>
</reference>
<dbReference type="EMBL" id="JAOPKA010000011">
    <property type="protein sequence ID" value="MCU4742916.1"/>
    <property type="molecule type" value="Genomic_DNA"/>
</dbReference>
<feature type="compositionally biased region" description="Basic and acidic residues" evidence="1">
    <location>
        <begin position="27"/>
        <end position="44"/>
    </location>
</feature>
<organism evidence="2 3">
    <name type="scientific">Natronoglomus mannanivorans</name>
    <dbReference type="NCBI Taxonomy" id="2979990"/>
    <lineage>
        <taxon>Archaea</taxon>
        <taxon>Methanobacteriati</taxon>
        <taxon>Methanobacteriota</taxon>
        <taxon>Stenosarchaea group</taxon>
        <taxon>Halobacteria</taxon>
        <taxon>Halobacteriales</taxon>
        <taxon>Natrialbaceae</taxon>
        <taxon>Natronoglomus</taxon>
    </lineage>
</organism>
<dbReference type="RefSeq" id="WP_338004724.1">
    <property type="nucleotide sequence ID" value="NZ_JAOPKA010000011.1"/>
</dbReference>
<feature type="region of interest" description="Disordered" evidence="1">
    <location>
        <begin position="268"/>
        <end position="289"/>
    </location>
</feature>